<dbReference type="Pfam" id="PF14559">
    <property type="entry name" value="TPR_19"/>
    <property type="match status" value="1"/>
</dbReference>
<accession>A5GBY5</accession>
<proteinExistence type="predicted"/>
<evidence type="ECO:0000313" key="2">
    <source>
        <dbReference type="Proteomes" id="UP000006695"/>
    </source>
</evidence>
<dbReference type="RefSeq" id="WP_011937636.1">
    <property type="nucleotide sequence ID" value="NC_009483.1"/>
</dbReference>
<gene>
    <name evidence="1" type="ordered locus">Gura_0702</name>
</gene>
<keyword evidence="2" id="KW-1185">Reference proteome</keyword>
<protein>
    <submittedName>
        <fullName evidence="1">TPR repeat-containing protein</fullName>
    </submittedName>
</protein>
<dbReference type="KEGG" id="gur:Gura_0702"/>
<dbReference type="EMBL" id="CP000698">
    <property type="protein sequence ID" value="ABQ24912.1"/>
    <property type="molecule type" value="Genomic_DNA"/>
</dbReference>
<dbReference type="AlphaFoldDB" id="A5GBY5"/>
<dbReference type="HOGENOM" id="CLU_1765416_0_0_7"/>
<sequence>MSNSNKTGGAADIAAKEAETLYNTGVEALRTGDSLTALNCFEKAARIERRPVYLSNLAFCLAKEKREFPKAISLCKEAIKYDPRNSVLFLYLGRIHLLAGQKKDAIRIFRMGLRTEKNQEIVKELERLGNRKAPVLPFLERGNPLNKFLGIMLKKTGIR</sequence>
<dbReference type="STRING" id="351605.Gura_0702"/>
<name>A5GBY5_GEOUR</name>
<dbReference type="Gene3D" id="1.25.40.10">
    <property type="entry name" value="Tetratricopeptide repeat domain"/>
    <property type="match status" value="1"/>
</dbReference>
<dbReference type="OrthoDB" id="5396015at2"/>
<evidence type="ECO:0000313" key="1">
    <source>
        <dbReference type="EMBL" id="ABQ24912.1"/>
    </source>
</evidence>
<reference evidence="1 2" key="1">
    <citation type="submission" date="2007-05" db="EMBL/GenBank/DDBJ databases">
        <title>Complete sequence of Geobacter uraniireducens Rf4.</title>
        <authorList>
            <consortium name="US DOE Joint Genome Institute"/>
            <person name="Copeland A."/>
            <person name="Lucas S."/>
            <person name="Lapidus A."/>
            <person name="Barry K."/>
            <person name="Detter J.C."/>
            <person name="Glavina del Rio T."/>
            <person name="Hammon N."/>
            <person name="Israni S."/>
            <person name="Dalin E."/>
            <person name="Tice H."/>
            <person name="Pitluck S."/>
            <person name="Chertkov O."/>
            <person name="Brettin T."/>
            <person name="Bruce D."/>
            <person name="Han C."/>
            <person name="Schmutz J."/>
            <person name="Larimer F."/>
            <person name="Land M."/>
            <person name="Hauser L."/>
            <person name="Kyrpides N."/>
            <person name="Mikhailova N."/>
            <person name="Shelobolina E."/>
            <person name="Aklujkar M."/>
            <person name="Lovley D."/>
            <person name="Richardson P."/>
        </authorList>
    </citation>
    <scope>NUCLEOTIDE SEQUENCE [LARGE SCALE GENOMIC DNA]</scope>
    <source>
        <strain evidence="1 2">Rf4</strain>
    </source>
</reference>
<dbReference type="InterPro" id="IPR019734">
    <property type="entry name" value="TPR_rpt"/>
</dbReference>
<organism evidence="1 2">
    <name type="scientific">Geotalea uraniireducens (strain Rf4)</name>
    <name type="common">Geobacter uraniireducens</name>
    <dbReference type="NCBI Taxonomy" id="351605"/>
    <lineage>
        <taxon>Bacteria</taxon>
        <taxon>Pseudomonadati</taxon>
        <taxon>Thermodesulfobacteriota</taxon>
        <taxon>Desulfuromonadia</taxon>
        <taxon>Geobacterales</taxon>
        <taxon>Geobacteraceae</taxon>
        <taxon>Geotalea</taxon>
    </lineage>
</organism>
<dbReference type="Proteomes" id="UP000006695">
    <property type="component" value="Chromosome"/>
</dbReference>
<dbReference type="SMART" id="SM00028">
    <property type="entry name" value="TPR"/>
    <property type="match status" value="3"/>
</dbReference>
<dbReference type="InterPro" id="IPR011990">
    <property type="entry name" value="TPR-like_helical_dom_sf"/>
</dbReference>
<dbReference type="SUPFAM" id="SSF48452">
    <property type="entry name" value="TPR-like"/>
    <property type="match status" value="1"/>
</dbReference>